<name>A0ABM0JC12_APLCA</name>
<dbReference type="InterPro" id="IPR003591">
    <property type="entry name" value="Leu-rich_rpt_typical-subtyp"/>
</dbReference>
<evidence type="ECO:0000313" key="3">
    <source>
        <dbReference type="Proteomes" id="UP000694888"/>
    </source>
</evidence>
<evidence type="ECO:0000256" key="1">
    <source>
        <dbReference type="ARBA" id="ARBA00022614"/>
    </source>
</evidence>
<dbReference type="Pfam" id="PF13855">
    <property type="entry name" value="LRR_8"/>
    <property type="match status" value="2"/>
</dbReference>
<dbReference type="InterPro" id="IPR001611">
    <property type="entry name" value="Leu-rich_rpt"/>
</dbReference>
<dbReference type="SMART" id="SM00364">
    <property type="entry name" value="LRR_BAC"/>
    <property type="match status" value="4"/>
</dbReference>
<dbReference type="Gene3D" id="3.80.10.10">
    <property type="entry name" value="Ribonuclease Inhibitor"/>
    <property type="match status" value="5"/>
</dbReference>
<dbReference type="Proteomes" id="UP000694888">
    <property type="component" value="Unplaced"/>
</dbReference>
<organism evidence="3 4">
    <name type="scientific">Aplysia californica</name>
    <name type="common">California sea hare</name>
    <dbReference type="NCBI Taxonomy" id="6500"/>
    <lineage>
        <taxon>Eukaryota</taxon>
        <taxon>Metazoa</taxon>
        <taxon>Spiralia</taxon>
        <taxon>Lophotrochozoa</taxon>
        <taxon>Mollusca</taxon>
        <taxon>Gastropoda</taxon>
        <taxon>Heterobranchia</taxon>
        <taxon>Euthyneura</taxon>
        <taxon>Tectipleura</taxon>
        <taxon>Aplysiida</taxon>
        <taxon>Aplysioidea</taxon>
        <taxon>Aplysiidae</taxon>
        <taxon>Aplysia</taxon>
    </lineage>
</organism>
<sequence>MSNPQLCSCDDRVIDCSRKDLDKMPPLKPGTSYSQRELTVWGNNISVINDWELAHNLQKMYFGEHFLTAVADHAFIYSAKSLQSLRFSSTNLTSLPWALTDLSSLVCLHLDNNPVLTWNTTVLASIGASLKELRLSRLTMPIFPDWLELLSKLDTLTIEGVDFSQLSSTLLDPSASHIKRLEFRNSNLTKIPQEVALFPDLTVLDLMSNSISDLSNLKDLKLSRNLSELNLHSNHIDNIGPLFYLNGIEKLWVSSNRICDHKHIPYALIPHEMSLTYIYLYSNCLTQIPDLLFMSELKSLDLSSNNITAPYSGSFPMSLISLLLSSNVLTTIPESISNLPNLYTLTLSMNKIKSIAEFLFPSSLTHLEITDNDIEVIPSLKFSNNISKLETIYLSENPIKTIADDAFTNLHELRSLFLEQTHLVRLPTALLALKQLNTLFLSHTFTCSCDDMAFTTWYQNLTYLVGKCNGTDLSHMLDQLPSQCPVS</sequence>
<reference evidence="4" key="1">
    <citation type="submission" date="2025-08" db="UniProtKB">
        <authorList>
            <consortium name="RefSeq"/>
        </authorList>
    </citation>
    <scope>IDENTIFICATION</scope>
</reference>
<dbReference type="GeneID" id="101847546"/>
<keyword evidence="3" id="KW-1185">Reference proteome</keyword>
<dbReference type="InterPro" id="IPR032675">
    <property type="entry name" value="LRR_dom_sf"/>
</dbReference>
<dbReference type="SMART" id="SM00369">
    <property type="entry name" value="LRR_TYP"/>
    <property type="match status" value="7"/>
</dbReference>
<dbReference type="RefSeq" id="XP_005090197.2">
    <property type="nucleotide sequence ID" value="XM_005090140.3"/>
</dbReference>
<accession>A0ABM0JC12</accession>
<keyword evidence="1" id="KW-0433">Leucine-rich repeat</keyword>
<proteinExistence type="predicted"/>
<protein>
    <submittedName>
        <fullName evidence="4">Extracellular matrix protein 2</fullName>
    </submittedName>
</protein>
<gene>
    <name evidence="4" type="primary">LOC101847546</name>
</gene>
<dbReference type="PANTHER" id="PTHR45712">
    <property type="entry name" value="AGAP008170-PA"/>
    <property type="match status" value="1"/>
</dbReference>
<dbReference type="SUPFAM" id="SSF52058">
    <property type="entry name" value="L domain-like"/>
    <property type="match status" value="1"/>
</dbReference>
<keyword evidence="2" id="KW-0677">Repeat</keyword>
<dbReference type="PROSITE" id="PS51450">
    <property type="entry name" value="LRR"/>
    <property type="match status" value="6"/>
</dbReference>
<dbReference type="SUPFAM" id="SSF52047">
    <property type="entry name" value="RNI-like"/>
    <property type="match status" value="1"/>
</dbReference>
<dbReference type="PANTHER" id="PTHR45712:SF22">
    <property type="entry name" value="INSULIN-LIKE GROWTH FACTOR-BINDING PROTEIN COMPLEX ACID LABILE SUBUNIT"/>
    <property type="match status" value="1"/>
</dbReference>
<evidence type="ECO:0000256" key="2">
    <source>
        <dbReference type="ARBA" id="ARBA00022737"/>
    </source>
</evidence>
<evidence type="ECO:0000313" key="4">
    <source>
        <dbReference type="RefSeq" id="XP_005090197.2"/>
    </source>
</evidence>
<dbReference type="InterPro" id="IPR050333">
    <property type="entry name" value="SLRP"/>
</dbReference>